<keyword evidence="5" id="KW-0012">Acyltransferase</keyword>
<dbReference type="Pfam" id="PF13444">
    <property type="entry name" value="Acetyltransf_5"/>
    <property type="match status" value="1"/>
</dbReference>
<dbReference type="EMBL" id="BMKB01000001">
    <property type="protein sequence ID" value="GGA37858.1"/>
    <property type="molecule type" value="Genomic_DNA"/>
</dbReference>
<organism evidence="11 12">
    <name type="scientific">Pelagibacterium lentulum</name>
    <dbReference type="NCBI Taxonomy" id="2029865"/>
    <lineage>
        <taxon>Bacteria</taxon>
        <taxon>Pseudomonadati</taxon>
        <taxon>Pseudomonadota</taxon>
        <taxon>Alphaproteobacteria</taxon>
        <taxon>Hyphomicrobiales</taxon>
        <taxon>Devosiaceae</taxon>
        <taxon>Pelagibacterium</taxon>
    </lineage>
</organism>
<comment type="similarity">
    <text evidence="6">Belongs to the acetyltransferase family. OlsB subfamily.</text>
</comment>
<evidence type="ECO:0000256" key="1">
    <source>
        <dbReference type="ARBA" id="ARBA00005189"/>
    </source>
</evidence>
<evidence type="ECO:0000313" key="12">
    <source>
        <dbReference type="Proteomes" id="UP000596977"/>
    </source>
</evidence>
<keyword evidence="2" id="KW-0444">Lipid biosynthesis</keyword>
<evidence type="ECO:0000256" key="6">
    <source>
        <dbReference type="ARBA" id="ARBA00038095"/>
    </source>
</evidence>
<evidence type="ECO:0000256" key="4">
    <source>
        <dbReference type="ARBA" id="ARBA00023098"/>
    </source>
</evidence>
<reference evidence="11 12" key="1">
    <citation type="journal article" date="2014" name="Int. J. Syst. Evol. Microbiol.">
        <title>Complete genome sequence of Corynebacterium casei LMG S-19264T (=DSM 44701T), isolated from a smear-ripened cheese.</title>
        <authorList>
            <consortium name="US DOE Joint Genome Institute (JGI-PGF)"/>
            <person name="Walter F."/>
            <person name="Albersmeier A."/>
            <person name="Kalinowski J."/>
            <person name="Ruckert C."/>
        </authorList>
    </citation>
    <scope>NUCLEOTIDE SEQUENCE [LARGE SCALE GENOMIC DNA]</scope>
    <source>
        <strain evidence="11 12">CGMCC 1.15896</strain>
    </source>
</reference>
<keyword evidence="12" id="KW-1185">Reference proteome</keyword>
<dbReference type="Proteomes" id="UP000596977">
    <property type="component" value="Unassembled WGS sequence"/>
</dbReference>
<evidence type="ECO:0000256" key="10">
    <source>
        <dbReference type="ARBA" id="ARBA00047785"/>
    </source>
</evidence>
<evidence type="ECO:0000256" key="9">
    <source>
        <dbReference type="ARBA" id="ARBA00045724"/>
    </source>
</evidence>
<dbReference type="AlphaFoldDB" id="A0A916VV05"/>
<dbReference type="InterPro" id="IPR052351">
    <property type="entry name" value="Ornithine_N-alpha-AT"/>
</dbReference>
<dbReference type="EC" id="2.3.2.30" evidence="7"/>
<keyword evidence="4" id="KW-0443">Lipid metabolism</keyword>
<dbReference type="SUPFAM" id="SSF55729">
    <property type="entry name" value="Acyl-CoA N-acyltransferases (Nat)"/>
    <property type="match status" value="1"/>
</dbReference>
<comment type="catalytic activity">
    <reaction evidence="10">
        <text>a (3R)-hydroxyacyl-[ACP] + L-ornithine = a lyso-ornithine lipid + holo-[ACP] + H(+)</text>
        <dbReference type="Rhea" id="RHEA:20633"/>
        <dbReference type="Rhea" id="RHEA-COMP:9685"/>
        <dbReference type="Rhea" id="RHEA-COMP:9945"/>
        <dbReference type="ChEBI" id="CHEBI:15378"/>
        <dbReference type="ChEBI" id="CHEBI:46911"/>
        <dbReference type="ChEBI" id="CHEBI:64479"/>
        <dbReference type="ChEBI" id="CHEBI:78827"/>
        <dbReference type="ChEBI" id="CHEBI:138482"/>
        <dbReference type="EC" id="2.3.2.30"/>
    </reaction>
    <physiologicalReaction direction="left-to-right" evidence="10">
        <dbReference type="Rhea" id="RHEA:20634"/>
    </physiologicalReaction>
</comment>
<gene>
    <name evidence="11" type="ORF">GCM10011499_04040</name>
</gene>
<comment type="function">
    <text evidence="9">Catalyzes the first step in the biosynthesis of ornithine lipids, which are phosphorus-free membrane lipids. Catalyzes the 3-hydroxyacyl-acyl carrier protein-dependent acylation of ornithine to form lyso-ornithine lipid (LOL).</text>
</comment>
<proteinExistence type="inferred from homology"/>
<keyword evidence="3" id="KW-0808">Transferase</keyword>
<dbReference type="PANTHER" id="PTHR37323:SF1">
    <property type="entry name" value="L-ORNITHINE N(ALPHA)-ACYLTRANSFERASE"/>
    <property type="match status" value="1"/>
</dbReference>
<sequence length="288" mass="31906">MTLLPEARSVSFDAPARDILARIGTLEVRLATSPAQIRAALALRYRVFCEEMGARPTGVLDQYRLETDSFDAQCDHIIVCDKALTGLDGQPLVVGTYRALRPEKAINGHYAQSGFDVAPLLARHAHLRFCELGRSCVAKSHRGKSTLDVLWCGLWAYACLYRIDVFFGSASFPGSDGARHRLSLGLLHNLAVQKDWEVYAHKETEMPMNQTVPRKADTRAALRAMPPLIRGYLKVNAIFGRSAHTDTAFDTTDVMVITRLNAIPAPFRRRFIAVTGRDLVSAQAVKEP</sequence>
<dbReference type="PANTHER" id="PTHR37323">
    <property type="entry name" value="GCN5-RELATED N-ACETYLTRANSFERASE"/>
    <property type="match status" value="1"/>
</dbReference>
<dbReference type="GO" id="GO:0043810">
    <property type="term" value="F:ornithine-acyl [acyl carrier protein] N-acyltransferase activity"/>
    <property type="evidence" value="ECO:0007669"/>
    <property type="project" value="UniProtKB-EC"/>
</dbReference>
<evidence type="ECO:0000256" key="7">
    <source>
        <dbReference type="ARBA" id="ARBA00039058"/>
    </source>
</evidence>
<dbReference type="GO" id="GO:0006629">
    <property type="term" value="P:lipid metabolic process"/>
    <property type="evidence" value="ECO:0007669"/>
    <property type="project" value="UniProtKB-KW"/>
</dbReference>
<accession>A0A916VV05</accession>
<protein>
    <recommendedName>
        <fullName evidence="8">L-ornithine N(alpha)-acyltransferase</fullName>
        <ecNumber evidence="7">2.3.2.30</ecNumber>
    </recommendedName>
</protein>
<evidence type="ECO:0000256" key="5">
    <source>
        <dbReference type="ARBA" id="ARBA00023315"/>
    </source>
</evidence>
<comment type="caution">
    <text evidence="11">The sequence shown here is derived from an EMBL/GenBank/DDBJ whole genome shotgun (WGS) entry which is preliminary data.</text>
</comment>
<evidence type="ECO:0000256" key="8">
    <source>
        <dbReference type="ARBA" id="ARBA00039866"/>
    </source>
</evidence>
<dbReference type="RefSeq" id="WP_164735039.1">
    <property type="nucleotide sequence ID" value="NZ_BMKB01000001.1"/>
</dbReference>
<evidence type="ECO:0000256" key="2">
    <source>
        <dbReference type="ARBA" id="ARBA00022516"/>
    </source>
</evidence>
<dbReference type="Gene3D" id="3.40.630.30">
    <property type="match status" value="1"/>
</dbReference>
<name>A0A916VV05_9HYPH</name>
<comment type="pathway">
    <text evidence="1">Lipid metabolism.</text>
</comment>
<evidence type="ECO:0000313" key="11">
    <source>
        <dbReference type="EMBL" id="GGA37858.1"/>
    </source>
</evidence>
<evidence type="ECO:0000256" key="3">
    <source>
        <dbReference type="ARBA" id="ARBA00022679"/>
    </source>
</evidence>
<dbReference type="InterPro" id="IPR016181">
    <property type="entry name" value="Acyl_CoA_acyltransferase"/>
</dbReference>